<organism evidence="1 2">
    <name type="scientific">Mycoplasmopsis alligatoris A21JP2</name>
    <dbReference type="NCBI Taxonomy" id="747682"/>
    <lineage>
        <taxon>Bacteria</taxon>
        <taxon>Bacillati</taxon>
        <taxon>Mycoplasmatota</taxon>
        <taxon>Mycoplasmoidales</taxon>
        <taxon>Metamycoplasmataceae</taxon>
        <taxon>Mycoplasmopsis</taxon>
    </lineage>
</organism>
<dbReference type="STRING" id="747682.MALL_0006"/>
<proteinExistence type="predicted"/>
<accession>D4XVY3</accession>
<reference evidence="1 2" key="1">
    <citation type="submission" date="2010-03" db="EMBL/GenBank/DDBJ databases">
        <authorList>
            <person name="Glass J.I."/>
            <person name="Benders G.A."/>
            <person name="Durkin A.S."/>
            <person name="Farmerie W.G."/>
            <person name="Hlavinka K."/>
            <person name="Hostetler J."/>
            <person name="Jackson J."/>
            <person name="May M.A."/>
            <person name="Miller R.H."/>
            <person name="Paralanov V."/>
            <person name="Radune D."/>
            <person name="Szczypinski B."/>
            <person name="Brown D.R."/>
        </authorList>
    </citation>
    <scope>NUCLEOTIDE SEQUENCE [LARGE SCALE GENOMIC DNA]</scope>
    <source>
        <strain evidence="1 2">A21JP2</strain>
    </source>
</reference>
<dbReference type="EMBL" id="ADNC01000018">
    <property type="protein sequence ID" value="EFF41485.1"/>
    <property type="molecule type" value="Genomic_DNA"/>
</dbReference>
<dbReference type="eggNOG" id="ENOG5033R76">
    <property type="taxonomic scope" value="Bacteria"/>
</dbReference>
<dbReference type="AlphaFoldDB" id="D4XVY3"/>
<comment type="caution">
    <text evidence="1">The sequence shown here is derived from an EMBL/GenBank/DDBJ whole genome shotgun (WGS) entry which is preliminary data.</text>
</comment>
<protein>
    <submittedName>
        <fullName evidence="1">Conserved domain protein</fullName>
    </submittedName>
</protein>
<evidence type="ECO:0000313" key="2">
    <source>
        <dbReference type="Proteomes" id="UP000004757"/>
    </source>
</evidence>
<keyword evidence="2" id="KW-1185">Reference proteome</keyword>
<name>D4XVY3_9BACT</name>
<sequence length="805" mass="92191">YVRGRSIGSGSSSPEYQKSPLRYYVNGQPTGADLSSRIDHDSFFANLSDRTLKRLSTNFGSEFGAGLVMATYLGGNNGFRFPTASGMEAYIDEKTRYMANVNLDIAFEKSLVADDLPQYLEELGIKKPLSPLHMYGKKLIGNNQNTSLWLVNDKENKLVKTITNRDETLLDYANASYMKINESVLDNSVDKSLFSSYFYKEKDKLYGSEIIFNDIQKWFDFVSLDFSKVTIDKKNKKINWNIDYVQSKFNIDRFARALKQALTKPSALSQSKKDHLNNLVKNDNLQELANEIIWRFMNSKLNAFSKSFSLSDIKTNSNLAWIFDKDLGLNKYKTPNFTIFEPDASKYEVGIKHLLNVIEKYAKDNNAIEANLTLFDYLVFNNQITVQTDQMLAAMLNNRTSLIPLITTFINGNFKKIVPSADALGYFDAKNERKFNEFFTDYTYSFAEVINRDNLQITYSPSNAEFGNMPSYISNITEATTGLEYVVDAEKTKKWKDLVISFDDHRNPYNSLKGTVNLYTSTLNNERKNIARNLGLKFENSTLSDAQDFTDTQTFNSSYFGKVQTINNGWFKDRWYREILGFSLYDDYGKPVIDESIRIKNLEGKKVNNRPEAYWQYYIQSQGVGLRSLSGIWRDRDKDAVAFYGYIPAHLANKANFLAFKDTKTGKVVTLPINKENSNNMFYYKEQKVNNEKESATNKNVRHYLKDEKYTWTDSQGNKTSGTGFVSYASNYAIVSKYANALLLPGNEYEIYFAQDQNGTFATEIYLGKTESVSENGKTYSQAPTSVRNENGKLILRVQDQFNIF</sequence>
<feature type="non-terminal residue" evidence="1">
    <location>
        <position position="1"/>
    </location>
</feature>
<gene>
    <name evidence="1" type="ORF">MALL_0006</name>
</gene>
<evidence type="ECO:0000313" key="1">
    <source>
        <dbReference type="EMBL" id="EFF41485.1"/>
    </source>
</evidence>
<dbReference type="Proteomes" id="UP000004757">
    <property type="component" value="Unassembled WGS sequence"/>
</dbReference>